<protein>
    <recommendedName>
        <fullName evidence="3">Nitroreductase</fullName>
    </recommendedName>
</protein>
<reference evidence="1 2" key="1">
    <citation type="submission" date="2017-06" db="EMBL/GenBank/DDBJ databases">
        <title>Streptomyces albireticuli Genome sequencing and assembly.</title>
        <authorList>
            <person name="Wang Y."/>
            <person name="Du B."/>
            <person name="Ding Y."/>
            <person name="Liu H."/>
            <person name="Hou Q."/>
            <person name="Liu K."/>
            <person name="Yao L."/>
            <person name="Wang C."/>
        </authorList>
    </citation>
    <scope>NUCLEOTIDE SEQUENCE [LARGE SCALE GENOMIC DNA]</scope>
    <source>
        <strain evidence="1 2">MDJK11</strain>
    </source>
</reference>
<evidence type="ECO:0000313" key="1">
    <source>
        <dbReference type="EMBL" id="ARZ72354.1"/>
    </source>
</evidence>
<evidence type="ECO:0000313" key="2">
    <source>
        <dbReference type="Proteomes" id="UP000195755"/>
    </source>
</evidence>
<dbReference type="GO" id="GO:0016491">
    <property type="term" value="F:oxidoreductase activity"/>
    <property type="evidence" value="ECO:0007669"/>
    <property type="project" value="InterPro"/>
</dbReference>
<dbReference type="SUPFAM" id="SSF55469">
    <property type="entry name" value="FMN-dependent nitroreductase-like"/>
    <property type="match status" value="2"/>
</dbReference>
<name>A0A1Z2LDH9_9ACTN</name>
<organism evidence="1 2">
    <name type="scientific">Streptomyces albireticuli</name>
    <dbReference type="NCBI Taxonomy" id="1940"/>
    <lineage>
        <taxon>Bacteria</taxon>
        <taxon>Bacillati</taxon>
        <taxon>Actinomycetota</taxon>
        <taxon>Actinomycetes</taxon>
        <taxon>Kitasatosporales</taxon>
        <taxon>Streptomycetaceae</taxon>
        <taxon>Streptomyces</taxon>
    </lineage>
</organism>
<dbReference type="AlphaFoldDB" id="A0A1Z2LDH9"/>
<gene>
    <name evidence="1" type="ORF">SMD11_6778</name>
</gene>
<dbReference type="InterPro" id="IPR050627">
    <property type="entry name" value="Nitroreductase/BluB"/>
</dbReference>
<dbReference type="KEGG" id="salj:SMD11_6778"/>
<sequence length="320" mass="34516">MTELVRDAAAAPSMHNAQPWRFRYARSRHAFRLHADFDRVMPHTDPDARALRLGCGAALFNLRVALAHAGRHAKVTLLPDAGDPSLLATVEVTGTGAEDIGPGPLHPAIARRRTSRHPFAETAVPEHLRVALIDAAHREGAVLSFPAGWHLDWVRELADEAEARNLTDGGSAADLARWTRFGPAEARTAADGVPEYAFGPRKHGGKAPVRDFAGGRPAGGLATAPFEDDPHLALLTTEGDRAPDWVRAGQAMERVLLLATLKGLSTSFATQALEWPDLRWSLRDPGSGTGHVQMILRLGYGPECPATPRRPVSDVLEFAP</sequence>
<dbReference type="PANTHER" id="PTHR23026">
    <property type="entry name" value="NADPH NITROREDUCTASE"/>
    <property type="match status" value="1"/>
</dbReference>
<dbReference type="PANTHER" id="PTHR23026:SF123">
    <property type="entry name" value="NAD(P)H NITROREDUCTASE RV3131-RELATED"/>
    <property type="match status" value="1"/>
</dbReference>
<dbReference type="NCBIfam" id="NF047509">
    <property type="entry name" value="Rv3131_FMN_oxido"/>
    <property type="match status" value="1"/>
</dbReference>
<evidence type="ECO:0008006" key="3">
    <source>
        <dbReference type="Google" id="ProtNLM"/>
    </source>
</evidence>
<dbReference type="Proteomes" id="UP000195755">
    <property type="component" value="Chromosome"/>
</dbReference>
<accession>A0A1Z2LDH9</accession>
<dbReference type="EMBL" id="CP021744">
    <property type="protein sequence ID" value="ARZ72354.1"/>
    <property type="molecule type" value="Genomic_DNA"/>
</dbReference>
<proteinExistence type="predicted"/>
<dbReference type="InterPro" id="IPR000415">
    <property type="entry name" value="Nitroreductase-like"/>
</dbReference>
<dbReference type="Gene3D" id="3.40.109.10">
    <property type="entry name" value="NADH Oxidase"/>
    <property type="match status" value="1"/>
</dbReference>